<dbReference type="SUPFAM" id="SSF55729">
    <property type="entry name" value="Acyl-CoA N-acyltransferases (Nat)"/>
    <property type="match status" value="1"/>
</dbReference>
<evidence type="ECO:0000313" key="4">
    <source>
        <dbReference type="EMBL" id="MEN7551889.1"/>
    </source>
</evidence>
<keyword evidence="5" id="KW-1185">Reference proteome</keyword>
<dbReference type="PANTHER" id="PTHR43420">
    <property type="entry name" value="ACETYLTRANSFERASE"/>
    <property type="match status" value="1"/>
</dbReference>
<dbReference type="GO" id="GO:0016747">
    <property type="term" value="F:acyltransferase activity, transferring groups other than amino-acyl groups"/>
    <property type="evidence" value="ECO:0007669"/>
    <property type="project" value="InterPro"/>
</dbReference>
<dbReference type="PROSITE" id="PS51186">
    <property type="entry name" value="GNAT"/>
    <property type="match status" value="1"/>
</dbReference>
<dbReference type="InterPro" id="IPR050680">
    <property type="entry name" value="YpeA/RimI_acetyltransf"/>
</dbReference>
<reference evidence="4 5" key="1">
    <citation type="submission" date="2024-04" db="EMBL/GenBank/DDBJ databases">
        <title>Novel genus in family Flammeovirgaceae.</title>
        <authorList>
            <person name="Nguyen T.H."/>
            <person name="Vuong T.Q."/>
            <person name="Le H."/>
            <person name="Kim S.-G."/>
        </authorList>
    </citation>
    <scope>NUCLEOTIDE SEQUENCE [LARGE SCALE GENOMIC DNA]</scope>
    <source>
        <strain evidence="4 5">JCM 23209</strain>
    </source>
</reference>
<name>A0AAW9SGC7_9BACT</name>
<dbReference type="Gene3D" id="3.40.630.30">
    <property type="match status" value="1"/>
</dbReference>
<gene>
    <name evidence="4" type="ORF">AAG747_28490</name>
</gene>
<dbReference type="AlphaFoldDB" id="A0AAW9SGC7"/>
<proteinExistence type="predicted"/>
<evidence type="ECO:0000256" key="1">
    <source>
        <dbReference type="ARBA" id="ARBA00022679"/>
    </source>
</evidence>
<keyword evidence="2 4" id="KW-0012">Acyltransferase</keyword>
<evidence type="ECO:0000313" key="5">
    <source>
        <dbReference type="Proteomes" id="UP001403385"/>
    </source>
</evidence>
<keyword evidence="1 4" id="KW-0808">Transferase</keyword>
<accession>A0AAW9SGC7</accession>
<dbReference type="EC" id="2.3.1.-" evidence="4"/>
<feature type="domain" description="N-acetyltransferase" evidence="3">
    <location>
        <begin position="8"/>
        <end position="179"/>
    </location>
</feature>
<dbReference type="Pfam" id="PF00583">
    <property type="entry name" value="Acetyltransf_1"/>
    <property type="match status" value="1"/>
</dbReference>
<protein>
    <submittedName>
        <fullName evidence="4">GNAT family N-acetyltransferase</fullName>
        <ecNumber evidence="4">2.3.1.-</ecNumber>
    </submittedName>
</protein>
<sequence length="179" mass="21114">MIQLLNDISLSPISLSEQGKLLQLMKEIYPPVYSHLWMDKGEEYLTDIYSKENLKAEIMNPDVYYYFIQYKKETNGILKVITNENVPGANDNDMVKLQRIYISPALQGKGIGKQLIRWVEDAFCKEHSLPLWLEVMDSQEKAINFYEKQGFVKFNRFKFSSGRMKEEYRGMYRMIKSIN</sequence>
<comment type="caution">
    <text evidence="4">The sequence shown here is derived from an EMBL/GenBank/DDBJ whole genome shotgun (WGS) entry which is preliminary data.</text>
</comment>
<dbReference type="EMBL" id="JBDKWZ010000029">
    <property type="protein sequence ID" value="MEN7551889.1"/>
    <property type="molecule type" value="Genomic_DNA"/>
</dbReference>
<evidence type="ECO:0000256" key="2">
    <source>
        <dbReference type="ARBA" id="ARBA00023315"/>
    </source>
</evidence>
<dbReference type="PANTHER" id="PTHR43420:SF47">
    <property type="entry name" value="N-ACETYLTRANSFERASE DOMAIN-CONTAINING PROTEIN"/>
    <property type="match status" value="1"/>
</dbReference>
<organism evidence="4 5">
    <name type="scientific">Rapidithrix thailandica</name>
    <dbReference type="NCBI Taxonomy" id="413964"/>
    <lineage>
        <taxon>Bacteria</taxon>
        <taxon>Pseudomonadati</taxon>
        <taxon>Bacteroidota</taxon>
        <taxon>Cytophagia</taxon>
        <taxon>Cytophagales</taxon>
        <taxon>Flammeovirgaceae</taxon>
        <taxon>Rapidithrix</taxon>
    </lineage>
</organism>
<dbReference type="InterPro" id="IPR016181">
    <property type="entry name" value="Acyl_CoA_acyltransferase"/>
</dbReference>
<dbReference type="Proteomes" id="UP001403385">
    <property type="component" value="Unassembled WGS sequence"/>
</dbReference>
<dbReference type="CDD" id="cd04301">
    <property type="entry name" value="NAT_SF"/>
    <property type="match status" value="1"/>
</dbReference>
<dbReference type="RefSeq" id="WP_346824667.1">
    <property type="nucleotide sequence ID" value="NZ_JBDKWZ010000029.1"/>
</dbReference>
<evidence type="ECO:0000259" key="3">
    <source>
        <dbReference type="PROSITE" id="PS51186"/>
    </source>
</evidence>
<dbReference type="InterPro" id="IPR000182">
    <property type="entry name" value="GNAT_dom"/>
</dbReference>